<proteinExistence type="predicted"/>
<protein>
    <submittedName>
        <fullName evidence="1">Uncharacterized protein</fullName>
    </submittedName>
</protein>
<dbReference type="Proteomes" id="UP000626109">
    <property type="component" value="Unassembled WGS sequence"/>
</dbReference>
<dbReference type="OrthoDB" id="10459222at2759"/>
<keyword evidence="3" id="KW-1185">Reference proteome</keyword>
<organism evidence="1 3">
    <name type="scientific">Polarella glacialis</name>
    <name type="common">Dinoflagellate</name>
    <dbReference type="NCBI Taxonomy" id="89957"/>
    <lineage>
        <taxon>Eukaryota</taxon>
        <taxon>Sar</taxon>
        <taxon>Alveolata</taxon>
        <taxon>Dinophyceae</taxon>
        <taxon>Suessiales</taxon>
        <taxon>Suessiaceae</taxon>
        <taxon>Polarella</taxon>
    </lineage>
</organism>
<dbReference type="Proteomes" id="UP000654075">
    <property type="component" value="Unassembled WGS sequence"/>
</dbReference>
<gene>
    <name evidence="1" type="ORF">PGLA1383_LOCUS12209</name>
    <name evidence="2" type="ORF">PGLA2088_LOCUS49499</name>
</gene>
<feature type="non-terminal residue" evidence="1">
    <location>
        <position position="198"/>
    </location>
</feature>
<dbReference type="AlphaFoldDB" id="A0A813E6V9"/>
<evidence type="ECO:0000313" key="1">
    <source>
        <dbReference type="EMBL" id="CAE8593618.1"/>
    </source>
</evidence>
<sequence>VYSHGDIIFLCNRKVAGALLENVLPDLVSRAGNEKRLFPLDYGRMLRVGEGNGLALQVFPDVGDPAFREALKTSASNSLMMAFRRNRGAFEAAHQQVAQGKTVPVISGHWRFRNDTKQYAHWLRTGRLPKDHEMCSMRHWYYHVHQTEPEVLMRVWPQREVKLSKTRHYEQCNCEPPECIPHGWQMPWPDRGKKREPE</sequence>
<comment type="caution">
    <text evidence="1">The sequence shown here is derived from an EMBL/GenBank/DDBJ whole genome shotgun (WGS) entry which is preliminary data.</text>
</comment>
<evidence type="ECO:0000313" key="3">
    <source>
        <dbReference type="Proteomes" id="UP000654075"/>
    </source>
</evidence>
<accession>A0A813E6V9</accession>
<name>A0A813E6V9_POLGL</name>
<dbReference type="EMBL" id="CAJNNV010006430">
    <property type="protein sequence ID" value="CAE8593618.1"/>
    <property type="molecule type" value="Genomic_DNA"/>
</dbReference>
<reference evidence="1" key="1">
    <citation type="submission" date="2021-02" db="EMBL/GenBank/DDBJ databases">
        <authorList>
            <person name="Dougan E. K."/>
            <person name="Rhodes N."/>
            <person name="Thang M."/>
            <person name="Chan C."/>
        </authorList>
    </citation>
    <scope>NUCLEOTIDE SEQUENCE</scope>
</reference>
<dbReference type="EMBL" id="CAJNNW010037066">
    <property type="protein sequence ID" value="CAE8739167.1"/>
    <property type="molecule type" value="Genomic_DNA"/>
</dbReference>
<evidence type="ECO:0000313" key="2">
    <source>
        <dbReference type="EMBL" id="CAE8739167.1"/>
    </source>
</evidence>